<evidence type="ECO:0000313" key="1">
    <source>
        <dbReference type="EMBL" id="MCG4529075.1"/>
    </source>
</evidence>
<accession>A0ABS9MEZ8</accession>
<keyword evidence="2" id="KW-1185">Reference proteome</keyword>
<dbReference type="Proteomes" id="UP001200313">
    <property type="component" value="Unassembled WGS sequence"/>
</dbReference>
<evidence type="ECO:0000313" key="2">
    <source>
        <dbReference type="Proteomes" id="UP001200313"/>
    </source>
</evidence>
<gene>
    <name evidence="1" type="ORF">L0P79_18745</name>
</gene>
<reference evidence="1 2" key="1">
    <citation type="submission" date="2022-01" db="EMBL/GenBank/DDBJ databases">
        <title>Collection of gut derived symbiotic bacterial strains cultured from healthy donors.</title>
        <authorList>
            <person name="Lin H."/>
            <person name="Kohout C."/>
            <person name="Waligurski E."/>
            <person name="Pamer E.G."/>
        </authorList>
    </citation>
    <scope>NUCLEOTIDE SEQUENCE [LARGE SCALE GENOMIC DNA]</scope>
    <source>
        <strain evidence="1 2">DFI.3.7</strain>
    </source>
</reference>
<protein>
    <submittedName>
        <fullName evidence="1">Uncharacterized protein</fullName>
    </submittedName>
</protein>
<sequence>ASHNLVCCATFIFQTRPSIITETMPGPTEFSRAHLKSRNSCLFLKRAAFAALKSLGIHKRFLRFLPYICLPFAKNPLISLFSDTL</sequence>
<dbReference type="RefSeq" id="WP_238075295.1">
    <property type="nucleotide sequence ID" value="NZ_JAKNJB010000059.1"/>
</dbReference>
<dbReference type="EMBL" id="JAKNJB010000059">
    <property type="protein sequence ID" value="MCG4529075.1"/>
    <property type="molecule type" value="Genomic_DNA"/>
</dbReference>
<organism evidence="1 2">
    <name type="scientific">Intestinimonas massiliensis</name>
    <name type="common">ex Afouda et al. 2020</name>
    <dbReference type="NCBI Taxonomy" id="1673721"/>
    <lineage>
        <taxon>Bacteria</taxon>
        <taxon>Bacillati</taxon>
        <taxon>Bacillota</taxon>
        <taxon>Clostridia</taxon>
        <taxon>Eubacteriales</taxon>
        <taxon>Intestinimonas</taxon>
    </lineage>
</organism>
<name>A0ABS9MEZ8_9FIRM</name>
<comment type="caution">
    <text evidence="1">The sequence shown here is derived from an EMBL/GenBank/DDBJ whole genome shotgun (WGS) entry which is preliminary data.</text>
</comment>
<feature type="non-terminal residue" evidence="1">
    <location>
        <position position="1"/>
    </location>
</feature>
<proteinExistence type="predicted"/>